<dbReference type="GeneID" id="109005032"/>
<protein>
    <submittedName>
        <fullName evidence="2">Uncharacterized protein LOC109005032</fullName>
    </submittedName>
</protein>
<organism evidence="1 2">
    <name type="scientific">Juglans regia</name>
    <name type="common">English walnut</name>
    <dbReference type="NCBI Taxonomy" id="51240"/>
    <lineage>
        <taxon>Eukaryota</taxon>
        <taxon>Viridiplantae</taxon>
        <taxon>Streptophyta</taxon>
        <taxon>Embryophyta</taxon>
        <taxon>Tracheophyta</taxon>
        <taxon>Spermatophyta</taxon>
        <taxon>Magnoliopsida</taxon>
        <taxon>eudicotyledons</taxon>
        <taxon>Gunneridae</taxon>
        <taxon>Pentapetalae</taxon>
        <taxon>rosids</taxon>
        <taxon>fabids</taxon>
        <taxon>Fagales</taxon>
        <taxon>Juglandaceae</taxon>
        <taxon>Juglans</taxon>
    </lineage>
</organism>
<gene>
    <name evidence="2" type="primary">LOC109005032</name>
</gene>
<dbReference type="Gramene" id="Jr12_15940_p1">
    <property type="protein sequence ID" value="cds.Jr12_15940_p1"/>
    <property type="gene ID" value="Jr12_15940"/>
</dbReference>
<dbReference type="RefSeq" id="XP_018839340.1">
    <property type="nucleotide sequence ID" value="XM_018983795.2"/>
</dbReference>
<dbReference type="PANTHER" id="PTHR35485:SF4">
    <property type="entry name" value="EXPRESSED PROTEIN"/>
    <property type="match status" value="1"/>
</dbReference>
<dbReference type="OrthoDB" id="650808at2759"/>
<dbReference type="Proteomes" id="UP000235220">
    <property type="component" value="Chromosome 12"/>
</dbReference>
<evidence type="ECO:0000313" key="2">
    <source>
        <dbReference type="RefSeq" id="XP_018839340.1"/>
    </source>
</evidence>
<dbReference type="FunCoup" id="A0A2I4G635">
    <property type="interactions" value="396"/>
</dbReference>
<reference evidence="2" key="1">
    <citation type="submission" date="2025-08" db="UniProtKB">
        <authorList>
            <consortium name="RefSeq"/>
        </authorList>
    </citation>
    <scope>IDENTIFICATION</scope>
    <source>
        <tissue evidence="2">Leaves</tissue>
    </source>
</reference>
<dbReference type="KEGG" id="jre:109005032"/>
<sequence length="111" mass="12692">MEGLIPMVYKAIKRNRVRREYRCLSSGDAQSYNIADFYINDQSHVYTLPSTQKIGAGLHIERNRHRRHRSVGDYGVGFTPPEGKRMETAPAPKLLVRFRSHRLFSCVSGGI</sequence>
<name>A0A2I4G635_JUGRE</name>
<dbReference type="PANTHER" id="PTHR35485">
    <property type="entry name" value="OS01G0888900 PROTEIN"/>
    <property type="match status" value="1"/>
</dbReference>
<accession>A0A2I4G635</accession>
<dbReference type="AlphaFoldDB" id="A0A2I4G635"/>
<keyword evidence="1" id="KW-1185">Reference proteome</keyword>
<evidence type="ECO:0000313" key="1">
    <source>
        <dbReference type="Proteomes" id="UP000235220"/>
    </source>
</evidence>
<proteinExistence type="predicted"/>